<name>A0A4R6PY46_9FIRM</name>
<keyword evidence="2" id="KW-1185">Reference proteome</keyword>
<sequence>MPNSIYQITENFIKKVQEVTFSAELSSLDDLTTDLQKVSNEFCKKMTEAALKELLERIA</sequence>
<proteinExistence type="predicted"/>
<evidence type="ECO:0000313" key="1">
    <source>
        <dbReference type="EMBL" id="TDP46458.1"/>
    </source>
</evidence>
<gene>
    <name evidence="1" type="ORF">EV211_1592</name>
</gene>
<comment type="caution">
    <text evidence="1">The sequence shown here is derived from an EMBL/GenBank/DDBJ whole genome shotgun (WGS) entry which is preliminary data.</text>
</comment>
<protein>
    <submittedName>
        <fullName evidence="1">Uncharacterized protein</fullName>
    </submittedName>
</protein>
<accession>A0A4R6PY46</accession>
<organism evidence="1 2">
    <name type="scientific">Aminicella lysinilytica</name>
    <dbReference type="NCBI Taxonomy" id="433323"/>
    <lineage>
        <taxon>Bacteria</taxon>
        <taxon>Bacillati</taxon>
        <taxon>Bacillota</taxon>
        <taxon>Clostridia</taxon>
        <taxon>Peptostreptococcales</taxon>
        <taxon>Anaerovoracaceae</taxon>
        <taxon>Aminicella</taxon>
    </lineage>
</organism>
<evidence type="ECO:0000313" key="2">
    <source>
        <dbReference type="Proteomes" id="UP000295500"/>
    </source>
</evidence>
<reference evidence="1 2" key="1">
    <citation type="submission" date="2019-03" db="EMBL/GenBank/DDBJ databases">
        <title>Genomic Encyclopedia of Type Strains, Phase IV (KMG-IV): sequencing the most valuable type-strain genomes for metagenomic binning, comparative biology and taxonomic classification.</title>
        <authorList>
            <person name="Goeker M."/>
        </authorList>
    </citation>
    <scope>NUCLEOTIDE SEQUENCE [LARGE SCALE GENOMIC DNA]</scope>
    <source>
        <strain evidence="1 2">DSM 28287</strain>
    </source>
</reference>
<dbReference type="Proteomes" id="UP000295500">
    <property type="component" value="Unassembled WGS sequence"/>
</dbReference>
<dbReference type="AlphaFoldDB" id="A0A4R6PY46"/>
<dbReference type="EMBL" id="SNXO01000059">
    <property type="protein sequence ID" value="TDP46458.1"/>
    <property type="molecule type" value="Genomic_DNA"/>
</dbReference>
<dbReference type="RefSeq" id="WP_133529313.1">
    <property type="nucleotide sequence ID" value="NZ_SNXO01000059.1"/>
</dbReference>